<accession>A0A8S4H4K5</accession>
<dbReference type="EMBL" id="CAJZCX010000003">
    <property type="protein sequence ID" value="CAG9471939.1"/>
    <property type="molecule type" value="Genomic_DNA"/>
</dbReference>
<organism evidence="1 2">
    <name type="scientific">Plasmodium vivax</name>
    <name type="common">malaria parasite P. vivax</name>
    <dbReference type="NCBI Taxonomy" id="5855"/>
    <lineage>
        <taxon>Eukaryota</taxon>
        <taxon>Sar</taxon>
        <taxon>Alveolata</taxon>
        <taxon>Apicomplexa</taxon>
        <taxon>Aconoidasida</taxon>
        <taxon>Haemosporida</taxon>
        <taxon>Plasmodiidae</taxon>
        <taxon>Plasmodium</taxon>
        <taxon>Plasmodium (Plasmodium)</taxon>
    </lineage>
</organism>
<dbReference type="Proteomes" id="UP000779233">
    <property type="component" value="Unassembled WGS sequence"/>
</dbReference>
<dbReference type="AlphaFoldDB" id="A0A8S4H4K5"/>
<gene>
    <name evidence="1" type="ORF">PVW1_140019700</name>
</gene>
<evidence type="ECO:0000313" key="1">
    <source>
        <dbReference type="EMBL" id="CAG9471939.1"/>
    </source>
</evidence>
<name>A0A8S4H4K5_PLAVI</name>
<sequence>MSIVYVPNSAAVYRTCVSVPMVATSKIYTVQAPPTATVVTAPTAVVSVPSVVPVSAVVSAPAVQVYTSKIVFANPIDVSTIII</sequence>
<proteinExistence type="predicted"/>
<reference evidence="1" key="1">
    <citation type="submission" date="2021-09" db="EMBL/GenBank/DDBJ databases">
        <authorList>
            <consortium name="Pathogen Informatics"/>
        </authorList>
    </citation>
    <scope>NUCLEOTIDE SEQUENCE</scope>
    <source>
        <strain evidence="1">PvW1</strain>
    </source>
</reference>
<protein>
    <submittedName>
        <fullName evidence="1">(malaria parasite P. vivax) hypothetical protein</fullName>
    </submittedName>
</protein>
<comment type="caution">
    <text evidence="1">The sequence shown here is derived from an EMBL/GenBank/DDBJ whole genome shotgun (WGS) entry which is preliminary data.</text>
</comment>
<evidence type="ECO:0000313" key="2">
    <source>
        <dbReference type="Proteomes" id="UP000779233"/>
    </source>
</evidence>